<dbReference type="CDD" id="cd09294">
    <property type="entry name" value="SmpB"/>
    <property type="match status" value="1"/>
</dbReference>
<proteinExistence type="inferred from homology"/>
<evidence type="ECO:0000256" key="3">
    <source>
        <dbReference type="HAMAP-Rule" id="MF_00023"/>
    </source>
</evidence>
<dbReference type="KEGG" id="cip:FZC35_00285"/>
<dbReference type="HAMAP" id="MF_00023">
    <property type="entry name" value="SmpB"/>
    <property type="match status" value="1"/>
</dbReference>
<dbReference type="PANTHER" id="PTHR30308">
    <property type="entry name" value="TMRNA-BINDING COMPONENT OF TRANS-TRANSLATION TAGGING COMPLEX"/>
    <property type="match status" value="1"/>
</dbReference>
<dbReference type="Pfam" id="PF01668">
    <property type="entry name" value="SmpB"/>
    <property type="match status" value="1"/>
</dbReference>
<accession>A0A5C0UDJ1</accession>
<organism evidence="5 6">
    <name type="scientific">Candidatus Cytomitobacter indipagum</name>
    <dbReference type="NCBI Taxonomy" id="2601575"/>
    <lineage>
        <taxon>Bacteria</taxon>
        <taxon>Pseudomonadati</taxon>
        <taxon>Pseudomonadota</taxon>
        <taxon>Alphaproteobacteria</taxon>
        <taxon>Holosporales</taxon>
        <taxon>Holosporaceae</taxon>
        <taxon>Candidatus Cytomitobacter</taxon>
    </lineage>
</organism>
<dbReference type="EMBL" id="CP043315">
    <property type="protein sequence ID" value="QEK37827.1"/>
    <property type="molecule type" value="Genomic_DNA"/>
</dbReference>
<gene>
    <name evidence="3 5" type="primary">smpB</name>
    <name evidence="5" type="ORF">FZC35_00285</name>
</gene>
<dbReference type="InterPro" id="IPR000037">
    <property type="entry name" value="SsrA-bd_prot"/>
</dbReference>
<comment type="function">
    <text evidence="3">Required for rescue of stalled ribosomes mediated by trans-translation. Binds to transfer-messenger RNA (tmRNA), required for stable association of tmRNA with ribosomes. tmRNA and SmpB together mimic tRNA shape, replacing the anticodon stem-loop with SmpB. tmRNA is encoded by the ssrA gene; the 2 termini fold to resemble tRNA(Ala) and it encodes a 'tag peptide', a short internal open reading frame. During trans-translation Ala-aminoacylated tmRNA acts like a tRNA, entering the A-site of stalled ribosomes, displacing the stalled mRNA. The ribosome then switches to translate the ORF on the tmRNA; the nascent peptide is terminated with the 'tag peptide' encoded by the tmRNA and targeted for degradation. The ribosome is freed to recommence translation, which seems to be the essential function of trans-translation.</text>
</comment>
<dbReference type="AlphaFoldDB" id="A0A5C0UDJ1"/>
<evidence type="ECO:0000313" key="6">
    <source>
        <dbReference type="Proteomes" id="UP000325155"/>
    </source>
</evidence>
<evidence type="ECO:0000256" key="4">
    <source>
        <dbReference type="SAM" id="MobiDB-lite"/>
    </source>
</evidence>
<dbReference type="OrthoDB" id="9805462at2"/>
<comment type="subcellular location">
    <subcellularLocation>
        <location evidence="3">Cytoplasm</location>
    </subcellularLocation>
    <text evidence="3">The tmRNA-SmpB complex associates with stalled 70S ribosomes.</text>
</comment>
<dbReference type="RefSeq" id="WP_148980674.1">
    <property type="nucleotide sequence ID" value="NZ_CP043315.1"/>
</dbReference>
<name>A0A5C0UDJ1_9PROT</name>
<dbReference type="PANTHER" id="PTHR30308:SF2">
    <property type="entry name" value="SSRA-BINDING PROTEIN"/>
    <property type="match status" value="1"/>
</dbReference>
<dbReference type="InterPro" id="IPR023620">
    <property type="entry name" value="SmpB"/>
</dbReference>
<evidence type="ECO:0000313" key="5">
    <source>
        <dbReference type="EMBL" id="QEK37827.1"/>
    </source>
</evidence>
<dbReference type="NCBIfam" id="NF003843">
    <property type="entry name" value="PRK05422.1"/>
    <property type="match status" value="1"/>
</dbReference>
<dbReference type="Proteomes" id="UP000325155">
    <property type="component" value="Chromosome"/>
</dbReference>
<dbReference type="GO" id="GO:0070929">
    <property type="term" value="P:trans-translation"/>
    <property type="evidence" value="ECO:0007669"/>
    <property type="project" value="UniProtKB-UniRule"/>
</dbReference>
<dbReference type="GO" id="GO:0003723">
    <property type="term" value="F:RNA binding"/>
    <property type="evidence" value="ECO:0007669"/>
    <property type="project" value="UniProtKB-UniRule"/>
</dbReference>
<dbReference type="GO" id="GO:0005829">
    <property type="term" value="C:cytosol"/>
    <property type="evidence" value="ECO:0007669"/>
    <property type="project" value="TreeGrafter"/>
</dbReference>
<dbReference type="SUPFAM" id="SSF74982">
    <property type="entry name" value="Small protein B (SmpB)"/>
    <property type="match status" value="1"/>
</dbReference>
<reference evidence="5 6" key="1">
    <citation type="submission" date="2019-08" db="EMBL/GenBank/DDBJ databases">
        <title>Highly reduced genomes of protist endosymbionts show evolutionary convergence.</title>
        <authorList>
            <person name="George E."/>
            <person name="Husnik F."/>
            <person name="Tashyreva D."/>
            <person name="Prokopchuk G."/>
            <person name="Horak A."/>
            <person name="Kwong W.K."/>
            <person name="Lukes J."/>
            <person name="Keeling P.J."/>
        </authorList>
    </citation>
    <scope>NUCLEOTIDE SEQUENCE [LARGE SCALE GENOMIC DNA]</scope>
    <source>
        <strain evidence="5">1605</strain>
    </source>
</reference>
<sequence>MLLNRKARFDYTILSSMEAGIVLLGGEVKVLRNGMGDIMHSHVMLHDNEAWLMNMQIPVYKQSSINYDVRRNRKLLLKKKQVRSLIGKMKLKGVSVVPLKLYFVRGLVKVEIGTAEGKKKADKRQTIKERDLQREMQRTKI</sequence>
<evidence type="ECO:0000256" key="1">
    <source>
        <dbReference type="ARBA" id="ARBA00022490"/>
    </source>
</evidence>
<feature type="region of interest" description="Disordered" evidence="4">
    <location>
        <begin position="119"/>
        <end position="141"/>
    </location>
</feature>
<keyword evidence="1 3" id="KW-0963">Cytoplasm</keyword>
<keyword evidence="6" id="KW-1185">Reference proteome</keyword>
<keyword evidence="2 3" id="KW-0694">RNA-binding</keyword>
<dbReference type="Gene3D" id="2.40.280.10">
    <property type="match status" value="1"/>
</dbReference>
<protein>
    <recommendedName>
        <fullName evidence="3">SsrA-binding protein</fullName>
    </recommendedName>
    <alternativeName>
        <fullName evidence="3">Small protein B</fullName>
    </alternativeName>
</protein>
<comment type="similarity">
    <text evidence="3">Belongs to the SmpB family.</text>
</comment>
<dbReference type="GO" id="GO:0070930">
    <property type="term" value="P:trans-translation-dependent protein tagging"/>
    <property type="evidence" value="ECO:0007669"/>
    <property type="project" value="TreeGrafter"/>
</dbReference>
<dbReference type="NCBIfam" id="TIGR00086">
    <property type="entry name" value="smpB"/>
    <property type="match status" value="1"/>
</dbReference>
<evidence type="ECO:0000256" key="2">
    <source>
        <dbReference type="ARBA" id="ARBA00022884"/>
    </source>
</evidence>